<evidence type="ECO:0000313" key="6">
    <source>
        <dbReference type="EMBL" id="KAJ7776432.1"/>
    </source>
</evidence>
<evidence type="ECO:0000313" key="7">
    <source>
        <dbReference type="Proteomes" id="UP001215598"/>
    </source>
</evidence>
<organism evidence="6 7">
    <name type="scientific">Mycena metata</name>
    <dbReference type="NCBI Taxonomy" id="1033252"/>
    <lineage>
        <taxon>Eukaryota</taxon>
        <taxon>Fungi</taxon>
        <taxon>Dikarya</taxon>
        <taxon>Basidiomycota</taxon>
        <taxon>Agaricomycotina</taxon>
        <taxon>Agaricomycetes</taxon>
        <taxon>Agaricomycetidae</taxon>
        <taxon>Agaricales</taxon>
        <taxon>Marasmiineae</taxon>
        <taxon>Mycenaceae</taxon>
        <taxon>Mycena</taxon>
    </lineage>
</organism>
<keyword evidence="1" id="KW-0479">Metal-binding</keyword>
<dbReference type="Pfam" id="PF01753">
    <property type="entry name" value="zf-MYND"/>
    <property type="match status" value="1"/>
</dbReference>
<accession>A0AAD7NV68</accession>
<feature type="domain" description="MYND-type" evidence="5">
    <location>
        <begin position="116"/>
        <end position="158"/>
    </location>
</feature>
<dbReference type="SUPFAM" id="SSF144232">
    <property type="entry name" value="HIT/MYND zinc finger-like"/>
    <property type="match status" value="1"/>
</dbReference>
<feature type="non-terminal residue" evidence="6">
    <location>
        <position position="171"/>
    </location>
</feature>
<evidence type="ECO:0000259" key="5">
    <source>
        <dbReference type="PROSITE" id="PS50865"/>
    </source>
</evidence>
<keyword evidence="2 4" id="KW-0863">Zinc-finger</keyword>
<dbReference type="PROSITE" id="PS50865">
    <property type="entry name" value="ZF_MYND_2"/>
    <property type="match status" value="1"/>
</dbReference>
<dbReference type="InterPro" id="IPR002893">
    <property type="entry name" value="Znf_MYND"/>
</dbReference>
<keyword evidence="7" id="KW-1185">Reference proteome</keyword>
<dbReference type="Proteomes" id="UP001215598">
    <property type="component" value="Unassembled WGS sequence"/>
</dbReference>
<sequence length="171" mass="18408">MLERILRAIDSSVRAKRVDGFRQAQDEILNKLGASGQIDPAFVVGIRKAGILVPYPAGVAVAVSKGEWRETIAIQNGAVDAYIASRVDSRPKNAIENAVKISIIGGPGPPYRRCEASGCGNIEGRNSVQLQRCMRCQTAVYCGRACQKSAWQSHELACQSGKVKAQLLPSQ</sequence>
<comment type="caution">
    <text evidence="6">The sequence shown here is derived from an EMBL/GenBank/DDBJ whole genome shotgun (WGS) entry which is preliminary data.</text>
</comment>
<proteinExistence type="predicted"/>
<evidence type="ECO:0000256" key="2">
    <source>
        <dbReference type="ARBA" id="ARBA00022771"/>
    </source>
</evidence>
<gene>
    <name evidence="6" type="ORF">B0H16DRAFT_1859486</name>
</gene>
<reference evidence="6" key="1">
    <citation type="submission" date="2023-03" db="EMBL/GenBank/DDBJ databases">
        <title>Massive genome expansion in bonnet fungi (Mycena s.s.) driven by repeated elements and novel gene families across ecological guilds.</title>
        <authorList>
            <consortium name="Lawrence Berkeley National Laboratory"/>
            <person name="Harder C.B."/>
            <person name="Miyauchi S."/>
            <person name="Viragh M."/>
            <person name="Kuo A."/>
            <person name="Thoen E."/>
            <person name="Andreopoulos B."/>
            <person name="Lu D."/>
            <person name="Skrede I."/>
            <person name="Drula E."/>
            <person name="Henrissat B."/>
            <person name="Morin E."/>
            <person name="Kohler A."/>
            <person name="Barry K."/>
            <person name="LaButti K."/>
            <person name="Morin E."/>
            <person name="Salamov A."/>
            <person name="Lipzen A."/>
            <person name="Mereny Z."/>
            <person name="Hegedus B."/>
            <person name="Baldrian P."/>
            <person name="Stursova M."/>
            <person name="Weitz H."/>
            <person name="Taylor A."/>
            <person name="Grigoriev I.V."/>
            <person name="Nagy L.G."/>
            <person name="Martin F."/>
            <person name="Kauserud H."/>
        </authorList>
    </citation>
    <scope>NUCLEOTIDE SEQUENCE</scope>
    <source>
        <strain evidence="6">CBHHK182m</strain>
    </source>
</reference>
<dbReference type="GO" id="GO:0008270">
    <property type="term" value="F:zinc ion binding"/>
    <property type="evidence" value="ECO:0007669"/>
    <property type="project" value="UniProtKB-KW"/>
</dbReference>
<dbReference type="Gene3D" id="6.10.140.2220">
    <property type="match status" value="1"/>
</dbReference>
<keyword evidence="3" id="KW-0862">Zinc</keyword>
<name>A0AAD7NV68_9AGAR</name>
<dbReference type="EMBL" id="JARKIB010000009">
    <property type="protein sequence ID" value="KAJ7776432.1"/>
    <property type="molecule type" value="Genomic_DNA"/>
</dbReference>
<protein>
    <recommendedName>
        <fullName evidence="5">MYND-type domain-containing protein</fullName>
    </recommendedName>
</protein>
<dbReference type="AlphaFoldDB" id="A0AAD7NV68"/>
<evidence type="ECO:0000256" key="3">
    <source>
        <dbReference type="ARBA" id="ARBA00022833"/>
    </source>
</evidence>
<evidence type="ECO:0000256" key="4">
    <source>
        <dbReference type="PROSITE-ProRule" id="PRU00134"/>
    </source>
</evidence>
<evidence type="ECO:0000256" key="1">
    <source>
        <dbReference type="ARBA" id="ARBA00022723"/>
    </source>
</evidence>